<comment type="catalytic activity">
    <reaction evidence="3">
        <text>[protein]-L-glutamate 5-O-methyl ester + H2O = L-glutamyl-[protein] + methanol + H(+)</text>
        <dbReference type="Rhea" id="RHEA:23236"/>
        <dbReference type="Rhea" id="RHEA-COMP:10208"/>
        <dbReference type="Rhea" id="RHEA-COMP:10311"/>
        <dbReference type="ChEBI" id="CHEBI:15377"/>
        <dbReference type="ChEBI" id="CHEBI:15378"/>
        <dbReference type="ChEBI" id="CHEBI:17790"/>
        <dbReference type="ChEBI" id="CHEBI:29973"/>
        <dbReference type="ChEBI" id="CHEBI:82795"/>
        <dbReference type="EC" id="3.1.1.61"/>
    </reaction>
</comment>
<dbReference type="GO" id="GO:0008984">
    <property type="term" value="F:protein-glutamate methylesterase activity"/>
    <property type="evidence" value="ECO:0007669"/>
    <property type="project" value="UniProtKB-EC"/>
</dbReference>
<dbReference type="CDD" id="cd16434">
    <property type="entry name" value="CheB-CheR_fusion"/>
    <property type="match status" value="1"/>
</dbReference>
<dbReference type="InterPro" id="IPR000673">
    <property type="entry name" value="Sig_transdc_resp-reg_Me-estase"/>
</dbReference>
<gene>
    <name evidence="6" type="ORF">AVDCRST_MAG56-283</name>
</gene>
<dbReference type="SUPFAM" id="SSF52738">
    <property type="entry name" value="Methylesterase CheB, C-terminal domain"/>
    <property type="match status" value="1"/>
</dbReference>
<reference evidence="6" key="1">
    <citation type="submission" date="2020-02" db="EMBL/GenBank/DDBJ databases">
        <authorList>
            <person name="Meier V. D."/>
        </authorList>
    </citation>
    <scope>NUCLEOTIDE SEQUENCE</scope>
    <source>
        <strain evidence="6">AVDCRST_MAG56</strain>
    </source>
</reference>
<dbReference type="EC" id="3.1.1.61" evidence="2"/>
<proteinExistence type="predicted"/>
<feature type="active site" evidence="4">
    <location>
        <position position="134"/>
    </location>
</feature>
<evidence type="ECO:0000313" key="6">
    <source>
        <dbReference type="EMBL" id="CAA9218106.1"/>
    </source>
</evidence>
<keyword evidence="1 4" id="KW-0378">Hydrolase</keyword>
<organism evidence="6">
    <name type="scientific">uncultured Cytophagales bacterium</name>
    <dbReference type="NCBI Taxonomy" id="158755"/>
    <lineage>
        <taxon>Bacteria</taxon>
        <taxon>Pseudomonadati</taxon>
        <taxon>Bacteroidota</taxon>
        <taxon>Sphingobacteriia</taxon>
        <taxon>Sphingobacteriales</taxon>
        <taxon>environmental samples</taxon>
    </lineage>
</organism>
<dbReference type="GO" id="GO:0006935">
    <property type="term" value="P:chemotaxis"/>
    <property type="evidence" value="ECO:0007669"/>
    <property type="project" value="UniProtKB-UniRule"/>
</dbReference>
<evidence type="ECO:0000256" key="2">
    <source>
        <dbReference type="ARBA" id="ARBA00039140"/>
    </source>
</evidence>
<accession>A0A6J4HD26</accession>
<sequence length="201" mass="21988">MENEDHFYVVGIGLSAGGLEPLRELLASLPPAPGAAFVVISHLQANQESRLDTILSRWIAMPVEWMGPGAPFRPNRVYLLPPGKMATLQGSRFCLRDRRADEKINRSVTIFFTSMAEQLGNRSIGVILSGNGSDGLEGVRAIEDQGGIVMVQHPATARFNGMPGSVVNQDHPDIVLPPYQLAQSLMTHLRVRPYSFGERKG</sequence>
<dbReference type="InterPro" id="IPR035909">
    <property type="entry name" value="CheB_C"/>
</dbReference>
<dbReference type="Pfam" id="PF01339">
    <property type="entry name" value="CheB_methylest"/>
    <property type="match status" value="1"/>
</dbReference>
<protein>
    <recommendedName>
        <fullName evidence="2">protein-glutamate methylesterase</fullName>
        <ecNumber evidence="2">3.1.1.61</ecNumber>
    </recommendedName>
</protein>
<dbReference type="PANTHER" id="PTHR42872">
    <property type="entry name" value="PROTEIN-GLUTAMATE METHYLESTERASE/PROTEIN-GLUTAMINE GLUTAMINASE"/>
    <property type="match status" value="1"/>
</dbReference>
<feature type="active site" evidence="4">
    <location>
        <position position="42"/>
    </location>
</feature>
<feature type="active site" evidence="4">
    <location>
        <position position="15"/>
    </location>
</feature>
<feature type="domain" description="CheB-type methylesterase" evidence="5">
    <location>
        <begin position="9"/>
        <end position="192"/>
    </location>
</feature>
<evidence type="ECO:0000256" key="1">
    <source>
        <dbReference type="ARBA" id="ARBA00022801"/>
    </source>
</evidence>
<dbReference type="AlphaFoldDB" id="A0A6J4HD26"/>
<keyword evidence="4" id="KW-0145">Chemotaxis</keyword>
<dbReference type="Gene3D" id="3.40.50.180">
    <property type="entry name" value="Methylesterase CheB, C-terminal domain"/>
    <property type="match status" value="1"/>
</dbReference>
<dbReference type="PANTHER" id="PTHR42872:SF6">
    <property type="entry name" value="PROTEIN-GLUTAMATE METHYLESTERASE_PROTEIN-GLUTAMINE GLUTAMINASE"/>
    <property type="match status" value="1"/>
</dbReference>
<name>A0A6J4HD26_9SPHI</name>
<dbReference type="PROSITE" id="PS50122">
    <property type="entry name" value="CHEB"/>
    <property type="match status" value="1"/>
</dbReference>
<evidence type="ECO:0000259" key="5">
    <source>
        <dbReference type="PROSITE" id="PS50122"/>
    </source>
</evidence>
<dbReference type="GO" id="GO:0005737">
    <property type="term" value="C:cytoplasm"/>
    <property type="evidence" value="ECO:0007669"/>
    <property type="project" value="InterPro"/>
</dbReference>
<evidence type="ECO:0000256" key="4">
    <source>
        <dbReference type="PROSITE-ProRule" id="PRU00050"/>
    </source>
</evidence>
<dbReference type="EMBL" id="CADCTQ010000027">
    <property type="protein sequence ID" value="CAA9218106.1"/>
    <property type="molecule type" value="Genomic_DNA"/>
</dbReference>
<evidence type="ECO:0000256" key="3">
    <source>
        <dbReference type="ARBA" id="ARBA00048267"/>
    </source>
</evidence>
<dbReference type="GO" id="GO:0000156">
    <property type="term" value="F:phosphorelay response regulator activity"/>
    <property type="evidence" value="ECO:0007669"/>
    <property type="project" value="InterPro"/>
</dbReference>